<evidence type="ECO:0000259" key="8">
    <source>
        <dbReference type="SMART" id="SM00014"/>
    </source>
</evidence>
<dbReference type="Gene3D" id="1.20.144.10">
    <property type="entry name" value="Phosphatidic acid phosphatase type 2/haloperoxidase"/>
    <property type="match status" value="1"/>
</dbReference>
<dbReference type="SUPFAM" id="SSF48317">
    <property type="entry name" value="Acid phosphatase/Vanadium-dependent haloperoxidase"/>
    <property type="match status" value="1"/>
</dbReference>
<evidence type="ECO:0000256" key="4">
    <source>
        <dbReference type="ARBA" id="ARBA00022801"/>
    </source>
</evidence>
<dbReference type="GO" id="GO:0005886">
    <property type="term" value="C:plasma membrane"/>
    <property type="evidence" value="ECO:0007669"/>
    <property type="project" value="UniProtKB-SubCell"/>
</dbReference>
<dbReference type="CDD" id="cd03392">
    <property type="entry name" value="PAP2_like_2"/>
    <property type="match status" value="1"/>
</dbReference>
<keyword evidence="2" id="KW-1003">Cell membrane</keyword>
<evidence type="ECO:0000313" key="9">
    <source>
        <dbReference type="EMBL" id="GGR01908.1"/>
    </source>
</evidence>
<proteinExistence type="predicted"/>
<evidence type="ECO:0000256" key="7">
    <source>
        <dbReference type="SAM" id="Phobius"/>
    </source>
</evidence>
<name>A0A918C132_9DEIO</name>
<comment type="subcellular location">
    <subcellularLocation>
        <location evidence="1">Cell membrane</location>
        <topology evidence="1">Multi-pass membrane protein</topology>
    </subcellularLocation>
</comment>
<evidence type="ECO:0000256" key="2">
    <source>
        <dbReference type="ARBA" id="ARBA00022475"/>
    </source>
</evidence>
<keyword evidence="5 7" id="KW-1133">Transmembrane helix</keyword>
<sequence length="221" mass="24566">MFDWLRLHWKSLLALALLIALPLFLLGKIAEDVHEKEAFAWESPLMVALRGHAPTWFRSVARAFSTIGSARIMLPFCGLLAVWLWTRSHSVARYFLISVGGAAILNVVLKLMFNRTRPQVIPWLWEEGDSSFPSGHSSMAAALVVTVTALLWRTKYRWVAGVLGLIYAVIMGVSRVYLGVHYPTDVLAGWALGVAWAGGVALLLWQRLREAQQSRGGAVQT</sequence>
<dbReference type="Proteomes" id="UP000603865">
    <property type="component" value="Unassembled WGS sequence"/>
</dbReference>
<dbReference type="GO" id="GO:0016787">
    <property type="term" value="F:hydrolase activity"/>
    <property type="evidence" value="ECO:0007669"/>
    <property type="project" value="UniProtKB-KW"/>
</dbReference>
<keyword evidence="3 7" id="KW-0812">Transmembrane</keyword>
<reference evidence="9" key="2">
    <citation type="submission" date="2020-09" db="EMBL/GenBank/DDBJ databases">
        <authorList>
            <person name="Sun Q."/>
            <person name="Ohkuma M."/>
        </authorList>
    </citation>
    <scope>NUCLEOTIDE SEQUENCE</scope>
    <source>
        <strain evidence="9">JCM 31311</strain>
    </source>
</reference>
<dbReference type="InterPro" id="IPR000326">
    <property type="entry name" value="PAP2/HPO"/>
</dbReference>
<dbReference type="PANTHER" id="PTHR14969">
    <property type="entry name" value="SPHINGOSINE-1-PHOSPHATE PHOSPHOHYDROLASE"/>
    <property type="match status" value="1"/>
</dbReference>
<dbReference type="RefSeq" id="WP_189088770.1">
    <property type="nucleotide sequence ID" value="NZ_BMQL01000005.1"/>
</dbReference>
<organism evidence="9 10">
    <name type="scientific">Deinococcus ruber</name>
    <dbReference type="NCBI Taxonomy" id="1848197"/>
    <lineage>
        <taxon>Bacteria</taxon>
        <taxon>Thermotogati</taxon>
        <taxon>Deinococcota</taxon>
        <taxon>Deinococci</taxon>
        <taxon>Deinococcales</taxon>
        <taxon>Deinococcaceae</taxon>
        <taxon>Deinococcus</taxon>
    </lineage>
</organism>
<keyword evidence="4" id="KW-0378">Hydrolase</keyword>
<protein>
    <submittedName>
        <fullName evidence="9">Phosphatidylglycerophosphatase B</fullName>
    </submittedName>
</protein>
<evidence type="ECO:0000256" key="5">
    <source>
        <dbReference type="ARBA" id="ARBA00022989"/>
    </source>
</evidence>
<feature type="transmembrane region" description="Helical" evidence="7">
    <location>
        <begin position="133"/>
        <end position="152"/>
    </location>
</feature>
<keyword evidence="6 7" id="KW-0472">Membrane</keyword>
<keyword evidence="10" id="KW-1185">Reference proteome</keyword>
<evidence type="ECO:0000256" key="1">
    <source>
        <dbReference type="ARBA" id="ARBA00004651"/>
    </source>
</evidence>
<reference evidence="9" key="1">
    <citation type="journal article" date="2014" name="Int. J. Syst. Evol. Microbiol.">
        <title>Complete genome sequence of Corynebacterium casei LMG S-19264T (=DSM 44701T), isolated from a smear-ripened cheese.</title>
        <authorList>
            <consortium name="US DOE Joint Genome Institute (JGI-PGF)"/>
            <person name="Walter F."/>
            <person name="Albersmeier A."/>
            <person name="Kalinowski J."/>
            <person name="Ruckert C."/>
        </authorList>
    </citation>
    <scope>NUCLEOTIDE SEQUENCE</scope>
    <source>
        <strain evidence="9">JCM 31311</strain>
    </source>
</reference>
<gene>
    <name evidence="9" type="ORF">GCM10008957_13480</name>
</gene>
<feature type="transmembrane region" description="Helical" evidence="7">
    <location>
        <begin position="186"/>
        <end position="205"/>
    </location>
</feature>
<dbReference type="PANTHER" id="PTHR14969:SF62">
    <property type="entry name" value="DECAPRENYLPHOSPHORYL-5-PHOSPHORIBOSE PHOSPHATASE RV3807C-RELATED"/>
    <property type="match status" value="1"/>
</dbReference>
<feature type="transmembrane region" description="Helical" evidence="7">
    <location>
        <begin position="159"/>
        <end position="180"/>
    </location>
</feature>
<dbReference type="InterPro" id="IPR036938">
    <property type="entry name" value="PAP2/HPO_sf"/>
</dbReference>
<feature type="transmembrane region" description="Helical" evidence="7">
    <location>
        <begin position="92"/>
        <end position="113"/>
    </location>
</feature>
<evidence type="ECO:0000313" key="10">
    <source>
        <dbReference type="Proteomes" id="UP000603865"/>
    </source>
</evidence>
<dbReference type="SMART" id="SM00014">
    <property type="entry name" value="acidPPc"/>
    <property type="match status" value="1"/>
</dbReference>
<dbReference type="EMBL" id="BMQL01000005">
    <property type="protein sequence ID" value="GGR01908.1"/>
    <property type="molecule type" value="Genomic_DNA"/>
</dbReference>
<evidence type="ECO:0000256" key="6">
    <source>
        <dbReference type="ARBA" id="ARBA00023136"/>
    </source>
</evidence>
<feature type="domain" description="Phosphatidic acid phosphatase type 2/haloperoxidase" evidence="8">
    <location>
        <begin position="92"/>
        <end position="201"/>
    </location>
</feature>
<evidence type="ECO:0000256" key="3">
    <source>
        <dbReference type="ARBA" id="ARBA00022692"/>
    </source>
</evidence>
<dbReference type="AlphaFoldDB" id="A0A918C132"/>
<dbReference type="Pfam" id="PF01569">
    <property type="entry name" value="PAP2"/>
    <property type="match status" value="1"/>
</dbReference>
<comment type="caution">
    <text evidence="9">The sequence shown here is derived from an EMBL/GenBank/DDBJ whole genome shotgun (WGS) entry which is preliminary data.</text>
</comment>
<feature type="transmembrane region" description="Helical" evidence="7">
    <location>
        <begin position="63"/>
        <end position="85"/>
    </location>
</feature>
<accession>A0A918C132</accession>